<dbReference type="SUPFAM" id="SSF48371">
    <property type="entry name" value="ARM repeat"/>
    <property type="match status" value="1"/>
</dbReference>
<evidence type="ECO:0000313" key="1">
    <source>
        <dbReference type="EMBL" id="MBC6468046.1"/>
    </source>
</evidence>
<comment type="caution">
    <text evidence="1">The sequence shown here is derived from an EMBL/GenBank/DDBJ whole genome shotgun (WGS) entry which is preliminary data.</text>
</comment>
<organism evidence="1 2">
    <name type="scientific">Actinomadura alba</name>
    <dbReference type="NCBI Taxonomy" id="406431"/>
    <lineage>
        <taxon>Bacteria</taxon>
        <taxon>Bacillati</taxon>
        <taxon>Actinomycetota</taxon>
        <taxon>Actinomycetes</taxon>
        <taxon>Streptosporangiales</taxon>
        <taxon>Thermomonosporaceae</taxon>
        <taxon>Actinomadura</taxon>
    </lineage>
</organism>
<dbReference type="Proteomes" id="UP000805614">
    <property type="component" value="Unassembled WGS sequence"/>
</dbReference>
<accession>A0ABR7LT73</accession>
<evidence type="ECO:0008006" key="3">
    <source>
        <dbReference type="Google" id="ProtNLM"/>
    </source>
</evidence>
<evidence type="ECO:0000313" key="2">
    <source>
        <dbReference type="Proteomes" id="UP000805614"/>
    </source>
</evidence>
<keyword evidence="2" id="KW-1185">Reference proteome</keyword>
<sequence>MNDLLAGLDNVEWARLRHAYGSAANVPVLIRDLRAGKPDACHELWACICHQGTRYEASVPAVPFILRLAATSDTPDRPAVVELLETLAIGVVDHPAHLGLDVAAWRHEVARLPPSVTGDAGQGMSTSPWALAAYDAVRMGTPTFCALLDDPDPTVRAASAHLLGWFPEEIDLTLPHLLDLLSSEPLGDEGLFDRVFPVTASVMRLAFGSEDIWWPPAFDELTPTQQHAIRALAELGERAWRREEFRTMLQVRCLPDDQKGCRLYAGMG</sequence>
<dbReference type="InterPro" id="IPR016024">
    <property type="entry name" value="ARM-type_fold"/>
</dbReference>
<proteinExistence type="predicted"/>
<name>A0ABR7LT73_9ACTN</name>
<protein>
    <recommendedName>
        <fullName evidence="3">HEAT repeat domain-containing protein</fullName>
    </recommendedName>
</protein>
<gene>
    <name evidence="1" type="ORF">HKK74_21470</name>
</gene>
<dbReference type="Gene3D" id="1.25.10.10">
    <property type="entry name" value="Leucine-rich Repeat Variant"/>
    <property type="match status" value="1"/>
</dbReference>
<reference evidence="1 2" key="1">
    <citation type="submission" date="2020-06" db="EMBL/GenBank/DDBJ databases">
        <title>Actinomadura xiongansis sp. nov., isolated from soil of Baiyangdian.</title>
        <authorList>
            <person name="Zhang X."/>
        </authorList>
    </citation>
    <scope>NUCLEOTIDE SEQUENCE [LARGE SCALE GENOMIC DNA]</scope>
    <source>
        <strain evidence="1 2">HBUM206468</strain>
    </source>
</reference>
<dbReference type="RefSeq" id="WP_187245046.1">
    <property type="nucleotide sequence ID" value="NZ_BAAAOK010000037.1"/>
</dbReference>
<dbReference type="EMBL" id="JABVEC010000016">
    <property type="protein sequence ID" value="MBC6468046.1"/>
    <property type="molecule type" value="Genomic_DNA"/>
</dbReference>
<dbReference type="InterPro" id="IPR011989">
    <property type="entry name" value="ARM-like"/>
</dbReference>